<feature type="transmembrane region" description="Helical" evidence="12">
    <location>
        <begin position="310"/>
        <end position="331"/>
    </location>
</feature>
<dbReference type="PANTHER" id="PTHR46494:SF1">
    <property type="entry name" value="CORA FAMILY METAL ION TRANSPORTER (EUROFUNG)"/>
    <property type="match status" value="1"/>
</dbReference>
<comment type="similarity">
    <text evidence="2">Belongs to the CorA metal ion transporter (MIT) (TC 1.A.35) family.</text>
</comment>
<keyword evidence="7 12" id="KW-1133">Transmembrane helix</keyword>
<evidence type="ECO:0000256" key="4">
    <source>
        <dbReference type="ARBA" id="ARBA00022475"/>
    </source>
</evidence>
<keyword evidence="9 12" id="KW-0472">Membrane</keyword>
<keyword evidence="8" id="KW-0406">Ion transport</keyword>
<evidence type="ECO:0000256" key="3">
    <source>
        <dbReference type="ARBA" id="ARBA00022448"/>
    </source>
</evidence>
<dbReference type="GO" id="GO:0015095">
    <property type="term" value="F:magnesium ion transmembrane transporter activity"/>
    <property type="evidence" value="ECO:0007669"/>
    <property type="project" value="TreeGrafter"/>
</dbReference>
<dbReference type="AlphaFoldDB" id="A0A2S5ST54"/>
<dbReference type="InterPro" id="IPR002523">
    <property type="entry name" value="MgTranspt_CorA/ZnTranspt_ZntB"/>
</dbReference>
<evidence type="ECO:0000256" key="2">
    <source>
        <dbReference type="ARBA" id="ARBA00009765"/>
    </source>
</evidence>
<keyword evidence="4" id="KW-1003">Cell membrane</keyword>
<evidence type="ECO:0000256" key="9">
    <source>
        <dbReference type="ARBA" id="ARBA00023136"/>
    </source>
</evidence>
<dbReference type="GO" id="GO:0050897">
    <property type="term" value="F:cobalt ion binding"/>
    <property type="evidence" value="ECO:0007669"/>
    <property type="project" value="TreeGrafter"/>
</dbReference>
<evidence type="ECO:0000256" key="11">
    <source>
        <dbReference type="ARBA" id="ARBA00045497"/>
    </source>
</evidence>
<dbReference type="Proteomes" id="UP000238605">
    <property type="component" value="Unassembled WGS sequence"/>
</dbReference>
<dbReference type="GO" id="GO:0000287">
    <property type="term" value="F:magnesium ion binding"/>
    <property type="evidence" value="ECO:0007669"/>
    <property type="project" value="TreeGrafter"/>
</dbReference>
<evidence type="ECO:0000256" key="1">
    <source>
        <dbReference type="ARBA" id="ARBA00004651"/>
    </source>
</evidence>
<reference evidence="13 14" key="1">
    <citation type="submission" date="2018-02" db="EMBL/GenBank/DDBJ databases">
        <title>Reclassifiation of [Polyangium] brachysporum DSM 7029 as Guopingzhaonella breviflexa gen. nov., sp. nov., a member of the family Comamonadaceae.</title>
        <authorList>
            <person name="Tang B."/>
        </authorList>
    </citation>
    <scope>NUCLEOTIDE SEQUENCE [LARGE SCALE GENOMIC DNA]</scope>
    <source>
        <strain evidence="13 14">BCRC 80649</strain>
    </source>
</reference>
<evidence type="ECO:0000313" key="13">
    <source>
        <dbReference type="EMBL" id="PPE65747.1"/>
    </source>
</evidence>
<gene>
    <name evidence="13" type="ORF">C1704_12585</name>
</gene>
<organism evidence="13 14">
    <name type="scientific">Caldimonas caldifontis</name>
    <dbReference type="NCBI Taxonomy" id="1452508"/>
    <lineage>
        <taxon>Bacteria</taxon>
        <taxon>Pseudomonadati</taxon>
        <taxon>Pseudomonadota</taxon>
        <taxon>Betaproteobacteria</taxon>
        <taxon>Burkholderiales</taxon>
        <taxon>Sphaerotilaceae</taxon>
        <taxon>Caldimonas</taxon>
    </lineage>
</organism>
<dbReference type="SUPFAM" id="SSF144083">
    <property type="entry name" value="Magnesium transport protein CorA, transmembrane region"/>
    <property type="match status" value="1"/>
</dbReference>
<dbReference type="OrthoDB" id="9803416at2"/>
<protein>
    <submittedName>
        <fullName evidence="13">Magnesium transporter CorA</fullName>
    </submittedName>
</protein>
<evidence type="ECO:0000256" key="7">
    <source>
        <dbReference type="ARBA" id="ARBA00022989"/>
    </source>
</evidence>
<dbReference type="InterPro" id="IPR045863">
    <property type="entry name" value="CorA_TM1_TM2"/>
</dbReference>
<dbReference type="EMBL" id="PSNX01000011">
    <property type="protein sequence ID" value="PPE65747.1"/>
    <property type="molecule type" value="Genomic_DNA"/>
</dbReference>
<dbReference type="InterPro" id="IPR045861">
    <property type="entry name" value="CorA_cytoplasmic_dom"/>
</dbReference>
<feature type="transmembrane region" description="Helical" evidence="12">
    <location>
        <begin position="343"/>
        <end position="362"/>
    </location>
</feature>
<dbReference type="GO" id="GO:0005886">
    <property type="term" value="C:plasma membrane"/>
    <property type="evidence" value="ECO:0007669"/>
    <property type="project" value="UniProtKB-SubCell"/>
</dbReference>
<dbReference type="FunFam" id="1.20.58.340:FF:000004">
    <property type="entry name" value="Magnesium transport protein CorA"/>
    <property type="match status" value="1"/>
</dbReference>
<evidence type="ECO:0000256" key="8">
    <source>
        <dbReference type="ARBA" id="ARBA00023065"/>
    </source>
</evidence>
<dbReference type="RefSeq" id="WP_104303081.1">
    <property type="nucleotide sequence ID" value="NZ_PSNX01000011.1"/>
</dbReference>
<comment type="caution">
    <text evidence="13">The sequence shown here is derived from an EMBL/GenBank/DDBJ whole genome shotgun (WGS) entry which is preliminary data.</text>
</comment>
<comment type="subcellular location">
    <subcellularLocation>
        <location evidence="1">Cell membrane</location>
        <topology evidence="1">Multi-pass membrane protein</topology>
    </subcellularLocation>
</comment>
<name>A0A2S5ST54_9BURK</name>
<dbReference type="CDD" id="cd12822">
    <property type="entry name" value="TmCorA-like"/>
    <property type="match status" value="1"/>
</dbReference>
<comment type="function">
    <text evidence="11">Mediates influx of magnesium ions. Alternates between open and closed states. Activated by low cytoplasmic Mg(2+) levels. Inactive when cytoplasmic Mg(2+) levels are high.</text>
</comment>
<comment type="catalytic activity">
    <reaction evidence="10">
        <text>Mg(2+)(in) = Mg(2+)(out)</text>
        <dbReference type="Rhea" id="RHEA:29827"/>
        <dbReference type="ChEBI" id="CHEBI:18420"/>
    </reaction>
</comment>
<keyword evidence="6" id="KW-0460">Magnesium</keyword>
<accession>A0A2S5ST54</accession>
<dbReference type="GO" id="GO:0015087">
    <property type="term" value="F:cobalt ion transmembrane transporter activity"/>
    <property type="evidence" value="ECO:0007669"/>
    <property type="project" value="TreeGrafter"/>
</dbReference>
<evidence type="ECO:0000313" key="14">
    <source>
        <dbReference type="Proteomes" id="UP000238605"/>
    </source>
</evidence>
<dbReference type="SUPFAM" id="SSF143865">
    <property type="entry name" value="CorA soluble domain-like"/>
    <property type="match status" value="1"/>
</dbReference>
<evidence type="ECO:0000256" key="5">
    <source>
        <dbReference type="ARBA" id="ARBA00022692"/>
    </source>
</evidence>
<keyword evidence="14" id="KW-1185">Reference proteome</keyword>
<keyword evidence="3" id="KW-0813">Transport</keyword>
<evidence type="ECO:0000256" key="6">
    <source>
        <dbReference type="ARBA" id="ARBA00022842"/>
    </source>
</evidence>
<evidence type="ECO:0000256" key="12">
    <source>
        <dbReference type="SAM" id="Phobius"/>
    </source>
</evidence>
<proteinExistence type="inferred from homology"/>
<sequence>MRIFHVSPEGFEELPGLPAELPATGYLWVGVARGEFEADPARLQGCLQAWTSGQLVDLHVSDLLNPQLPSHFEDTSWYDVLVFRRLAAGAGSSALFLDDAHGDLSSARRALEAIDTSPVGFVVFDRVLLTVHPADCLVREHFAQRYTQIAQGQADPRVEGRPVSVRLPSSPADQMLRMVNHIVDGYLELRRLLTRQFGVLQQALFNPRARFRSWQLLLDSRNTLHLLEDICEDQRNAIQEWIDALQEWPQESAPQARRERELLRVRSRDVLEHIERVLSHVRRLESSAETAVQMHFSAQSNRTNDIMRTLTVLTAIFLPLNLITGIFGMNFDTLPLIHEAKGVWITLGLMAALGLGLGLFFWRKRYLGTRH</sequence>
<dbReference type="PANTHER" id="PTHR46494">
    <property type="entry name" value="CORA FAMILY METAL ION TRANSPORTER (EUROFUNG)"/>
    <property type="match status" value="1"/>
</dbReference>
<keyword evidence="5 12" id="KW-0812">Transmembrane</keyword>
<dbReference type="Gene3D" id="1.20.58.340">
    <property type="entry name" value="Magnesium transport protein CorA, transmembrane region"/>
    <property type="match status" value="2"/>
</dbReference>
<evidence type="ECO:0000256" key="10">
    <source>
        <dbReference type="ARBA" id="ARBA00034269"/>
    </source>
</evidence>
<dbReference type="Pfam" id="PF01544">
    <property type="entry name" value="CorA"/>
    <property type="match status" value="1"/>
</dbReference>